<dbReference type="Gene3D" id="3.40.50.150">
    <property type="entry name" value="Vaccinia Virus protein VP39"/>
    <property type="match status" value="1"/>
</dbReference>
<feature type="domain" description="SAM-dependent methyltransferase Erg6/SMT-type" evidence="15">
    <location>
        <begin position="102"/>
        <end position="381"/>
    </location>
</feature>
<keyword evidence="3 12" id="KW-0489">Methyltransferase</keyword>
<evidence type="ECO:0000256" key="14">
    <source>
        <dbReference type="SAM" id="Phobius"/>
    </source>
</evidence>
<keyword evidence="8" id="KW-0492">Microsome</keyword>
<dbReference type="InterPro" id="IPR013705">
    <property type="entry name" value="Sterol_MeTrfase_C"/>
</dbReference>
<sequence length="393" mass="42432">MDVSRALSTLQGSVDRATASRAGVVGMVGTGALLCYGVYLVLAPGGKGRPSSLRLRGGGISQKSGEAGAVQEAFDGYSASYGKDSGKEARTAPGTPDLVATFYDMVTDFYEWGWGLSFHFSPLLPGRGNQTSDVAHEVRIAAMLRLKPGMRCLDAGCGVGGPMRMIATFSGAEVVGVTINEYQVQRANYHNAKMGLSEICRAEQGNFLDLKQDDNSFDAAYAVEATCHAPKVEEAYSEIFRVLKPGSLFLTYEWVATPKFDPKNEEHVRVIDNIVYGNGLPAMRTAADCIKAAKSVGFELIEDLDLANCSPVVKPWYLKLQRILSTIGINKALVNFLQAFWLVPKGVRDVHEMLCSTAVSLVEGGRTGYFSPMHMIVLKKPENAVNPVKKATA</sequence>
<evidence type="ECO:0000259" key="15">
    <source>
        <dbReference type="PROSITE" id="PS51685"/>
    </source>
</evidence>
<evidence type="ECO:0000256" key="2">
    <source>
        <dbReference type="ARBA" id="ARBA00022516"/>
    </source>
</evidence>
<keyword evidence="11 14" id="KW-0472">Membrane</keyword>
<evidence type="ECO:0000256" key="4">
    <source>
        <dbReference type="ARBA" id="ARBA00022679"/>
    </source>
</evidence>
<dbReference type="Proteomes" id="UP000708148">
    <property type="component" value="Unassembled WGS sequence"/>
</dbReference>
<evidence type="ECO:0000256" key="9">
    <source>
        <dbReference type="ARBA" id="ARBA00022989"/>
    </source>
</evidence>
<evidence type="ECO:0000313" key="17">
    <source>
        <dbReference type="Proteomes" id="UP000708148"/>
    </source>
</evidence>
<dbReference type="CDD" id="cd02440">
    <property type="entry name" value="AdoMet_MTases"/>
    <property type="match status" value="1"/>
</dbReference>
<keyword evidence="7" id="KW-0256">Endoplasmic reticulum</keyword>
<dbReference type="GO" id="GO:0006694">
    <property type="term" value="P:steroid biosynthetic process"/>
    <property type="evidence" value="ECO:0007669"/>
    <property type="project" value="InterPro"/>
</dbReference>
<reference evidence="16" key="1">
    <citation type="submission" date="2020-12" db="EMBL/GenBank/DDBJ databases">
        <authorList>
            <person name="Iha C."/>
        </authorList>
    </citation>
    <scope>NUCLEOTIDE SEQUENCE</scope>
</reference>
<dbReference type="GO" id="GO:0032259">
    <property type="term" value="P:methylation"/>
    <property type="evidence" value="ECO:0007669"/>
    <property type="project" value="UniProtKB-KW"/>
</dbReference>
<dbReference type="PROSITE" id="PS51685">
    <property type="entry name" value="SAM_MT_ERG6_SMT"/>
    <property type="match status" value="1"/>
</dbReference>
<dbReference type="PANTHER" id="PTHR44742:SF2">
    <property type="entry name" value="24-METHYLENESTEROL C-METHYLTRANSFERASE 2"/>
    <property type="match status" value="1"/>
</dbReference>
<dbReference type="Pfam" id="PF08241">
    <property type="entry name" value="Methyltransf_11"/>
    <property type="match status" value="1"/>
</dbReference>
<evidence type="ECO:0000256" key="10">
    <source>
        <dbReference type="ARBA" id="ARBA00023098"/>
    </source>
</evidence>
<feature type="transmembrane region" description="Helical" evidence="14">
    <location>
        <begin position="20"/>
        <end position="42"/>
    </location>
</feature>
<keyword evidence="6 14" id="KW-0812">Transmembrane</keyword>
<comment type="caution">
    <text evidence="16">The sequence shown here is derived from an EMBL/GenBank/DDBJ whole genome shotgun (WGS) entry which is preliminary data.</text>
</comment>
<keyword evidence="9 14" id="KW-1133">Transmembrane helix</keyword>
<accession>A0A8S1IM19</accession>
<dbReference type="OrthoDB" id="4310724at2759"/>
<dbReference type="InterPro" id="IPR013216">
    <property type="entry name" value="Methyltransf_11"/>
</dbReference>
<dbReference type="InterPro" id="IPR030384">
    <property type="entry name" value="MeTrfase_SMT"/>
</dbReference>
<evidence type="ECO:0000256" key="11">
    <source>
        <dbReference type="ARBA" id="ARBA00023136"/>
    </source>
</evidence>
<comment type="similarity">
    <text evidence="12 13">Belongs to the class I-like SAM-binding methyltransferase superfamily. Erg6/SMT family.</text>
</comment>
<dbReference type="PANTHER" id="PTHR44742">
    <property type="match status" value="1"/>
</dbReference>
<keyword evidence="2" id="KW-0444">Lipid biosynthesis</keyword>
<organism evidence="16 17">
    <name type="scientific">Ostreobium quekettii</name>
    <dbReference type="NCBI Taxonomy" id="121088"/>
    <lineage>
        <taxon>Eukaryota</taxon>
        <taxon>Viridiplantae</taxon>
        <taxon>Chlorophyta</taxon>
        <taxon>core chlorophytes</taxon>
        <taxon>Ulvophyceae</taxon>
        <taxon>TCBD clade</taxon>
        <taxon>Bryopsidales</taxon>
        <taxon>Ostreobineae</taxon>
        <taxon>Ostreobiaceae</taxon>
        <taxon>Ostreobium</taxon>
    </lineage>
</organism>
<evidence type="ECO:0000313" key="16">
    <source>
        <dbReference type="EMBL" id="CAD7695318.1"/>
    </source>
</evidence>
<evidence type="ECO:0000256" key="5">
    <source>
        <dbReference type="ARBA" id="ARBA00022691"/>
    </source>
</evidence>
<evidence type="ECO:0000256" key="8">
    <source>
        <dbReference type="ARBA" id="ARBA00022848"/>
    </source>
</evidence>
<comment type="subcellular location">
    <subcellularLocation>
        <location evidence="1">Microsome membrane</location>
        <topology evidence="1">Single-pass membrane protein</topology>
    </subcellularLocation>
</comment>
<keyword evidence="17" id="KW-1185">Reference proteome</keyword>
<evidence type="ECO:0000256" key="3">
    <source>
        <dbReference type="ARBA" id="ARBA00022603"/>
    </source>
</evidence>
<dbReference type="AlphaFoldDB" id="A0A8S1IM19"/>
<evidence type="ECO:0000256" key="12">
    <source>
        <dbReference type="PROSITE-ProRule" id="PRU01022"/>
    </source>
</evidence>
<evidence type="ECO:0000256" key="7">
    <source>
        <dbReference type="ARBA" id="ARBA00022824"/>
    </source>
</evidence>
<dbReference type="Pfam" id="PF08498">
    <property type="entry name" value="Sterol_MT_C"/>
    <property type="match status" value="1"/>
</dbReference>
<keyword evidence="10" id="KW-0443">Lipid metabolism</keyword>
<dbReference type="GO" id="GO:0008757">
    <property type="term" value="F:S-adenosylmethionine-dependent methyltransferase activity"/>
    <property type="evidence" value="ECO:0007669"/>
    <property type="project" value="InterPro"/>
</dbReference>
<dbReference type="EMBL" id="CAJHUC010000331">
    <property type="protein sequence ID" value="CAD7695318.1"/>
    <property type="molecule type" value="Genomic_DNA"/>
</dbReference>
<evidence type="ECO:0000256" key="13">
    <source>
        <dbReference type="RuleBase" id="RU362025"/>
    </source>
</evidence>
<keyword evidence="5 12" id="KW-0949">S-adenosyl-L-methionine</keyword>
<dbReference type="SUPFAM" id="SSF53335">
    <property type="entry name" value="S-adenosyl-L-methionine-dependent methyltransferases"/>
    <property type="match status" value="1"/>
</dbReference>
<name>A0A8S1IM19_9CHLO</name>
<dbReference type="InterPro" id="IPR029063">
    <property type="entry name" value="SAM-dependent_MTases_sf"/>
</dbReference>
<protein>
    <recommendedName>
        <fullName evidence="13">Methyltransferase</fullName>
        <ecNumber evidence="13">2.1.1.-</ecNumber>
    </recommendedName>
</protein>
<evidence type="ECO:0000256" key="6">
    <source>
        <dbReference type="ARBA" id="ARBA00022692"/>
    </source>
</evidence>
<keyword evidence="4 12" id="KW-0808">Transferase</keyword>
<dbReference type="EC" id="2.1.1.-" evidence="13"/>
<gene>
    <name evidence="16" type="ORF">OSTQU699_LOCUS679</name>
</gene>
<proteinExistence type="inferred from homology"/>
<evidence type="ECO:0000256" key="1">
    <source>
        <dbReference type="ARBA" id="ARBA00004111"/>
    </source>
</evidence>